<dbReference type="EMBL" id="JACJJG010000001">
    <property type="protein sequence ID" value="MBM6672391.1"/>
    <property type="molecule type" value="Genomic_DNA"/>
</dbReference>
<evidence type="ECO:0000313" key="2">
    <source>
        <dbReference type="Proteomes" id="UP000706891"/>
    </source>
</evidence>
<evidence type="ECO:0000313" key="1">
    <source>
        <dbReference type="EMBL" id="MBM6672391.1"/>
    </source>
</evidence>
<dbReference type="Pfam" id="PF14284">
    <property type="entry name" value="PcfJ"/>
    <property type="match status" value="1"/>
</dbReference>
<gene>
    <name evidence="1" type="ORF">H6A34_00590</name>
</gene>
<name>A0A938WQ19_9BACT</name>
<protein>
    <submittedName>
        <fullName evidence="1">PcfJ domain-containing protein</fullName>
    </submittedName>
</protein>
<dbReference type="AlphaFoldDB" id="A0A938WQ19"/>
<accession>A0A938WQ19</accession>
<comment type="caution">
    <text evidence="1">The sequence shown here is derived from an EMBL/GenBank/DDBJ whole genome shotgun (WGS) entry which is preliminary data.</text>
</comment>
<proteinExistence type="predicted"/>
<reference evidence="1" key="1">
    <citation type="submission" date="2020-08" db="EMBL/GenBank/DDBJ databases">
        <authorList>
            <person name="Cejkova D."/>
            <person name="Kubasova T."/>
            <person name="Jahodarova E."/>
            <person name="Rychlik I."/>
        </authorList>
    </citation>
    <scope>NUCLEOTIDE SEQUENCE</scope>
    <source>
        <strain evidence="1">An824</strain>
    </source>
</reference>
<dbReference type="Proteomes" id="UP000706891">
    <property type="component" value="Unassembled WGS sequence"/>
</dbReference>
<reference evidence="1" key="2">
    <citation type="journal article" date="2021" name="Sci. Rep.">
        <title>The distribution of antibiotic resistance genes in chicken gut microbiota commensals.</title>
        <authorList>
            <person name="Juricova H."/>
            <person name="Matiasovicova J."/>
            <person name="Kubasova T."/>
            <person name="Cejkova D."/>
            <person name="Rychlik I."/>
        </authorList>
    </citation>
    <scope>NUCLEOTIDE SEQUENCE</scope>
    <source>
        <strain evidence="1">An824</strain>
    </source>
</reference>
<dbReference type="RefSeq" id="WP_205102811.1">
    <property type="nucleotide sequence ID" value="NZ_JACJJG010000001.1"/>
</dbReference>
<sequence>MKPRNKFEKAVLAQSGKLRPLSKAQLAWAFRECVSHFAHRLPKGRTTCMDCGHEWVREKATGHCTCPKCHAKLEVKNTLVRKIRQKAYFTLLDKCGKYQTLRMFLLVVEMEKGCKAHPYALEIGQYWWNDKGKQTLVAIQRILGRYMDTFSFVSPMAIRGDNEVYRHIATFDTYPRYSVIDTLQRNGFRSDLQDIESAKLIPALLTDPKVETLLKAGQYDLLRYCLHSSTCLDDYWPSVKICLRNGYTITDGSMWCDTIDLLRRMGKDTRSPKYVCPADLKAEHDKLVEQRNRKEERERLALRRKEAAQYEKEYLLQKGKFFGILITDGTLKVRVLESVAEIAEEGTLMHHCVYANAYYRKENSLILSATIDGKRIETVEVDLERLCVVQSRGLCNKNTEYHERIVNLVNSNMNLIRKQISA</sequence>
<keyword evidence="2" id="KW-1185">Reference proteome</keyword>
<dbReference type="InterPro" id="IPR025586">
    <property type="entry name" value="PcfJ"/>
</dbReference>
<organism evidence="1 2">
    <name type="scientific">Marseilla massiliensis</name>
    <dbReference type="NCBI Taxonomy" id="1841864"/>
    <lineage>
        <taxon>Bacteria</taxon>
        <taxon>Pseudomonadati</taxon>
        <taxon>Bacteroidota</taxon>
        <taxon>Bacteroidia</taxon>
        <taxon>Bacteroidales</taxon>
        <taxon>Prevotellaceae</taxon>
        <taxon>Marseilla</taxon>
    </lineage>
</organism>